<feature type="domain" description="F-box" evidence="1">
    <location>
        <begin position="59"/>
        <end position="114"/>
    </location>
</feature>
<sequence length="484" mass="54426">MSIICEDCGHLNWYDVRFLPGTPAAQRAELADIQHQLKVLKARDRDLKAALASVVYPVLTLPPEITSHIFLDCLPFHGRVQPSSIKAPLVLAQVCQYWRDIALATPQLWSSIDMKLEIGQPNIPDKGTIALLRTWLSRAKRSPISLTLRLPYHQPISKEVISVIPAYAGQLHRLELQASDSDCETLRAMCSDFPILRDIAITCYGSGPGPFSMFRSALALREIRLPHTSCPNGAFLQPYVSLHTLRLGEMSVATLLDMLTDLPQLLHLDTKIDDYPPFDSVGVVPVTANLESLIIRGREEAPDQAPDPPVLDYLTLPKLRRLELHYRLQLQALASFCIRSACVLEHLRLQVFTETECWGLMHMLPNFSGITSFDLDTYTCLDSVTYSLQDTTLLPHLRSLRLNSWRSGIDYATLVWCLRIRNRDLKSFTLDFENPRVAELGGLPTDNLILAELESIVAGGMEVRIWTSEGVWPGWTVDPAERFP</sequence>
<dbReference type="Pfam" id="PF12937">
    <property type="entry name" value="F-box-like"/>
    <property type="match status" value="1"/>
</dbReference>
<dbReference type="Proteomes" id="UP001218188">
    <property type="component" value="Unassembled WGS sequence"/>
</dbReference>
<accession>A0AAD6WMV5</accession>
<dbReference type="AlphaFoldDB" id="A0AAD6WMV5"/>
<dbReference type="InterPro" id="IPR032675">
    <property type="entry name" value="LRR_dom_sf"/>
</dbReference>
<evidence type="ECO:0000313" key="3">
    <source>
        <dbReference type="Proteomes" id="UP001218188"/>
    </source>
</evidence>
<protein>
    <recommendedName>
        <fullName evidence="1">F-box domain-containing protein</fullName>
    </recommendedName>
</protein>
<dbReference type="InterPro" id="IPR036047">
    <property type="entry name" value="F-box-like_dom_sf"/>
</dbReference>
<evidence type="ECO:0000313" key="2">
    <source>
        <dbReference type="EMBL" id="KAJ7020303.1"/>
    </source>
</evidence>
<reference evidence="2" key="1">
    <citation type="submission" date="2023-03" db="EMBL/GenBank/DDBJ databases">
        <title>Massive genome expansion in bonnet fungi (Mycena s.s.) driven by repeated elements and novel gene families across ecological guilds.</title>
        <authorList>
            <consortium name="Lawrence Berkeley National Laboratory"/>
            <person name="Harder C.B."/>
            <person name="Miyauchi S."/>
            <person name="Viragh M."/>
            <person name="Kuo A."/>
            <person name="Thoen E."/>
            <person name="Andreopoulos B."/>
            <person name="Lu D."/>
            <person name="Skrede I."/>
            <person name="Drula E."/>
            <person name="Henrissat B."/>
            <person name="Morin E."/>
            <person name="Kohler A."/>
            <person name="Barry K."/>
            <person name="LaButti K."/>
            <person name="Morin E."/>
            <person name="Salamov A."/>
            <person name="Lipzen A."/>
            <person name="Mereny Z."/>
            <person name="Hegedus B."/>
            <person name="Baldrian P."/>
            <person name="Stursova M."/>
            <person name="Weitz H."/>
            <person name="Taylor A."/>
            <person name="Grigoriev I.V."/>
            <person name="Nagy L.G."/>
            <person name="Martin F."/>
            <person name="Kauserud H."/>
        </authorList>
    </citation>
    <scope>NUCLEOTIDE SEQUENCE</scope>
    <source>
        <strain evidence="2">CBHHK200</strain>
    </source>
</reference>
<comment type="caution">
    <text evidence="2">The sequence shown here is derived from an EMBL/GenBank/DDBJ whole genome shotgun (WGS) entry which is preliminary data.</text>
</comment>
<dbReference type="InterPro" id="IPR001810">
    <property type="entry name" value="F-box_dom"/>
</dbReference>
<organism evidence="2 3">
    <name type="scientific">Mycena alexandri</name>
    <dbReference type="NCBI Taxonomy" id="1745969"/>
    <lineage>
        <taxon>Eukaryota</taxon>
        <taxon>Fungi</taxon>
        <taxon>Dikarya</taxon>
        <taxon>Basidiomycota</taxon>
        <taxon>Agaricomycotina</taxon>
        <taxon>Agaricomycetes</taxon>
        <taxon>Agaricomycetidae</taxon>
        <taxon>Agaricales</taxon>
        <taxon>Marasmiineae</taxon>
        <taxon>Mycenaceae</taxon>
        <taxon>Mycena</taxon>
    </lineage>
</organism>
<dbReference type="EMBL" id="JARJCM010000268">
    <property type="protein sequence ID" value="KAJ7020303.1"/>
    <property type="molecule type" value="Genomic_DNA"/>
</dbReference>
<name>A0AAD6WMV5_9AGAR</name>
<dbReference type="SUPFAM" id="SSF52047">
    <property type="entry name" value="RNI-like"/>
    <property type="match status" value="1"/>
</dbReference>
<gene>
    <name evidence="2" type="ORF">C8F04DRAFT_1403734</name>
</gene>
<dbReference type="SUPFAM" id="SSF81383">
    <property type="entry name" value="F-box domain"/>
    <property type="match status" value="1"/>
</dbReference>
<dbReference type="Gene3D" id="1.20.1280.50">
    <property type="match status" value="1"/>
</dbReference>
<evidence type="ECO:0000259" key="1">
    <source>
        <dbReference type="Pfam" id="PF12937"/>
    </source>
</evidence>
<dbReference type="Gene3D" id="3.80.10.10">
    <property type="entry name" value="Ribonuclease Inhibitor"/>
    <property type="match status" value="1"/>
</dbReference>
<keyword evidence="3" id="KW-1185">Reference proteome</keyword>
<proteinExistence type="predicted"/>